<dbReference type="Proteomes" id="UP000245845">
    <property type="component" value="Unassembled WGS sequence"/>
</dbReference>
<evidence type="ECO:0000313" key="2">
    <source>
        <dbReference type="Proteomes" id="UP000245845"/>
    </source>
</evidence>
<comment type="caution">
    <text evidence="1">The sequence shown here is derived from an EMBL/GenBank/DDBJ whole genome shotgun (WGS) entry which is preliminary data.</text>
</comment>
<dbReference type="EMBL" id="QGDL01000021">
    <property type="protein sequence ID" value="PWJ20693.1"/>
    <property type="molecule type" value="Genomic_DNA"/>
</dbReference>
<evidence type="ECO:0000313" key="1">
    <source>
        <dbReference type="EMBL" id="PWJ20693.1"/>
    </source>
</evidence>
<sequence length="110" mass="12667">MNNNLLELQFDEILSVSIAQHHPEARKGNLFPIIMDMSYVYPLPVFYSYCMQRKVINTIDLKKRINDFFPCTIIGEKGTSRSTLTIPVCKLGKKRTLLLGGLCHVRQAYF</sequence>
<accession>A0A2Y9C6N9</accession>
<keyword evidence="2" id="KW-1185">Reference proteome</keyword>
<reference evidence="1 2" key="1">
    <citation type="submission" date="2018-05" db="EMBL/GenBank/DDBJ databases">
        <title>The Hungate 1000. A catalogue of reference genomes from the rumen microbiome.</title>
        <authorList>
            <person name="Kelly W."/>
        </authorList>
    </citation>
    <scope>NUCLEOTIDE SEQUENCE [LARGE SCALE GENOMIC DNA]</scope>
    <source>
        <strain evidence="1 2">NLAE-zl-C242</strain>
    </source>
</reference>
<proteinExistence type="predicted"/>
<name>A0A2Y9C6N9_9FIRM</name>
<gene>
    <name evidence="1" type="ORF">A8806_1219</name>
</gene>
<organism evidence="1 2">
    <name type="scientific">Faecalicatena orotica</name>
    <dbReference type="NCBI Taxonomy" id="1544"/>
    <lineage>
        <taxon>Bacteria</taxon>
        <taxon>Bacillati</taxon>
        <taxon>Bacillota</taxon>
        <taxon>Clostridia</taxon>
        <taxon>Lachnospirales</taxon>
        <taxon>Lachnospiraceae</taxon>
        <taxon>Faecalicatena</taxon>
    </lineage>
</organism>
<protein>
    <submittedName>
        <fullName evidence="1">Uncharacterized protein</fullName>
    </submittedName>
</protein>
<dbReference type="AlphaFoldDB" id="A0A2Y9C6N9"/>